<dbReference type="InterPro" id="IPR002355">
    <property type="entry name" value="Cu_oxidase_Cu_BS"/>
</dbReference>
<dbReference type="PANTHER" id="PTHR48267">
    <property type="entry name" value="CUPREDOXIN SUPERFAMILY PROTEIN"/>
    <property type="match status" value="1"/>
</dbReference>
<sequence>MQAKTWGWLGVLGIGLLGLGYVYGQRSWSPMGGMMGGRHGGNGMMMSKTVSDVATSQTTTAAHPLALPKRLKPTQATKTKVSYTLTAQTSQMAFKPGTKTKTLGYNGNYLGPVLQVRRGQTLQIKTRNQLTRPTTFHWHGAIVPGKDDGGPHQVVAPGQSKTVAFKIQQPAATLWYHPHAMGSTAKQVYQGLAGLIYVRDKQSDQLHLPDKYGVNDFPVVIQDRSFTKNNQFDYDAAYNSDGTKGNTLLINGTFNPYIRVTTKLVRLRFVNGSNARNYQLKLSNGQAMQQIATDGGLLSKPVAVKTLKLSPGERGEVIIDAAKFKAGQPVTVKNGQQVVLTLRSAQKKVSDGQLPANLLSVPTVNTTNAQHQTLAFNGMGTMVSINHQQYSKDRIDLTAQQDRPQVWTLKNTGTMMGGMIHPFHLHGVQFRILSINGQAPPANLQGLKDTVALDPDSTVKIAFNFKDRGIYMYHCHNLEHEENGMMGQIKVS</sequence>
<feature type="domain" description="Plastocyanin-like" evidence="6">
    <location>
        <begin position="87"/>
        <end position="202"/>
    </location>
</feature>
<feature type="domain" description="Plastocyanin-like" evidence="4">
    <location>
        <begin position="242"/>
        <end position="323"/>
    </location>
</feature>
<dbReference type="Pfam" id="PF00394">
    <property type="entry name" value="Cu-oxidase"/>
    <property type="match status" value="1"/>
</dbReference>
<dbReference type="SUPFAM" id="SSF49503">
    <property type="entry name" value="Cupredoxins"/>
    <property type="match status" value="3"/>
</dbReference>
<organism evidence="7 8">
    <name type="scientific">Lactiplantibacillus xiangfangensis</name>
    <dbReference type="NCBI Taxonomy" id="942150"/>
    <lineage>
        <taxon>Bacteria</taxon>
        <taxon>Bacillati</taxon>
        <taxon>Bacillota</taxon>
        <taxon>Bacilli</taxon>
        <taxon>Lactobacillales</taxon>
        <taxon>Lactobacillaceae</taxon>
        <taxon>Lactiplantibacillus</taxon>
    </lineage>
</organism>
<dbReference type="PANTHER" id="PTHR48267:SF1">
    <property type="entry name" value="BILIRUBIN OXIDASE"/>
    <property type="match status" value="1"/>
</dbReference>
<dbReference type="GO" id="GO:0016491">
    <property type="term" value="F:oxidoreductase activity"/>
    <property type="evidence" value="ECO:0007669"/>
    <property type="project" value="UniProtKB-KW"/>
</dbReference>
<protein>
    <submittedName>
        <fullName evidence="7">Multicopper oxidase mco domain protein</fullName>
    </submittedName>
</protein>
<name>A0A0R2M981_9LACO</name>
<dbReference type="CDD" id="cd13890">
    <property type="entry name" value="CuRO_3_CueO_FtsP"/>
    <property type="match status" value="1"/>
</dbReference>
<dbReference type="PROSITE" id="PS00080">
    <property type="entry name" value="MULTICOPPER_OXIDASE2"/>
    <property type="match status" value="1"/>
</dbReference>
<dbReference type="InterPro" id="IPR001117">
    <property type="entry name" value="Cu-oxidase_2nd"/>
</dbReference>
<dbReference type="InterPro" id="IPR011707">
    <property type="entry name" value="Cu-oxidase-like_N"/>
</dbReference>
<dbReference type="InterPro" id="IPR008972">
    <property type="entry name" value="Cupredoxin"/>
</dbReference>
<evidence type="ECO:0000256" key="1">
    <source>
        <dbReference type="ARBA" id="ARBA00010609"/>
    </source>
</evidence>
<dbReference type="GO" id="GO:0005507">
    <property type="term" value="F:copper ion binding"/>
    <property type="evidence" value="ECO:0007669"/>
    <property type="project" value="InterPro"/>
</dbReference>
<dbReference type="Pfam" id="PF07732">
    <property type="entry name" value="Cu-oxidase_3"/>
    <property type="match status" value="1"/>
</dbReference>
<dbReference type="OrthoDB" id="9757546at2"/>
<proteinExistence type="inferred from homology"/>
<keyword evidence="8" id="KW-1185">Reference proteome</keyword>
<dbReference type="EMBL" id="JQCL01000080">
    <property type="protein sequence ID" value="KRO08555.1"/>
    <property type="molecule type" value="Genomic_DNA"/>
</dbReference>
<dbReference type="Pfam" id="PF07731">
    <property type="entry name" value="Cu-oxidase_2"/>
    <property type="match status" value="1"/>
</dbReference>
<dbReference type="CDD" id="cd13867">
    <property type="entry name" value="CuRO_2_CueO_FtsP"/>
    <property type="match status" value="1"/>
</dbReference>
<keyword evidence="2" id="KW-0479">Metal-binding</keyword>
<dbReference type="AlphaFoldDB" id="A0A0R2M981"/>
<evidence type="ECO:0000256" key="3">
    <source>
        <dbReference type="ARBA" id="ARBA00023002"/>
    </source>
</evidence>
<evidence type="ECO:0000313" key="7">
    <source>
        <dbReference type="EMBL" id="KRO08555.1"/>
    </source>
</evidence>
<feature type="domain" description="Plastocyanin-like" evidence="5">
    <location>
        <begin position="368"/>
        <end position="491"/>
    </location>
</feature>
<reference evidence="7 8" key="1">
    <citation type="journal article" date="2015" name="Genome Announc.">
        <title>Expanding the biotechnology potential of lactobacilli through comparative genomics of 213 strains and associated genera.</title>
        <authorList>
            <person name="Sun Z."/>
            <person name="Harris H.M."/>
            <person name="McCann A."/>
            <person name="Guo C."/>
            <person name="Argimon S."/>
            <person name="Zhang W."/>
            <person name="Yang X."/>
            <person name="Jeffery I.B."/>
            <person name="Cooney J.C."/>
            <person name="Kagawa T.F."/>
            <person name="Liu W."/>
            <person name="Song Y."/>
            <person name="Salvetti E."/>
            <person name="Wrobel A."/>
            <person name="Rasinkangas P."/>
            <person name="Parkhill J."/>
            <person name="Rea M.C."/>
            <person name="O'Sullivan O."/>
            <person name="Ritari J."/>
            <person name="Douillard F.P."/>
            <person name="Paul Ross R."/>
            <person name="Yang R."/>
            <person name="Briner A.E."/>
            <person name="Felis G.E."/>
            <person name="de Vos W.M."/>
            <person name="Barrangou R."/>
            <person name="Klaenhammer T.R."/>
            <person name="Caufield P.W."/>
            <person name="Cui Y."/>
            <person name="Zhang H."/>
            <person name="O'Toole P.W."/>
        </authorList>
    </citation>
    <scope>NUCLEOTIDE SEQUENCE [LARGE SCALE GENOMIC DNA]</scope>
    <source>
        <strain evidence="7 8">LMG 26013</strain>
    </source>
</reference>
<dbReference type="InterPro" id="IPR045087">
    <property type="entry name" value="Cu-oxidase_fam"/>
</dbReference>
<evidence type="ECO:0000256" key="2">
    <source>
        <dbReference type="ARBA" id="ARBA00022723"/>
    </source>
</evidence>
<dbReference type="PATRIC" id="fig|942150.3.peg.659"/>
<comment type="similarity">
    <text evidence="1">Belongs to the multicopper oxidase family.</text>
</comment>
<accession>A0A0R2M981</accession>
<dbReference type="RefSeq" id="WP_057707144.1">
    <property type="nucleotide sequence ID" value="NZ_JQCL01000080.1"/>
</dbReference>
<evidence type="ECO:0000259" key="4">
    <source>
        <dbReference type="Pfam" id="PF00394"/>
    </source>
</evidence>
<evidence type="ECO:0000313" key="8">
    <source>
        <dbReference type="Proteomes" id="UP000051783"/>
    </source>
</evidence>
<dbReference type="Proteomes" id="UP000051783">
    <property type="component" value="Unassembled WGS sequence"/>
</dbReference>
<dbReference type="InterPro" id="IPR011706">
    <property type="entry name" value="Cu-oxidase_C"/>
</dbReference>
<evidence type="ECO:0000259" key="5">
    <source>
        <dbReference type="Pfam" id="PF07731"/>
    </source>
</evidence>
<gene>
    <name evidence="7" type="ORF">IV64_GL000645</name>
</gene>
<evidence type="ECO:0000259" key="6">
    <source>
        <dbReference type="Pfam" id="PF07732"/>
    </source>
</evidence>
<dbReference type="STRING" id="942150.IV64_GL000645"/>
<dbReference type="CDD" id="cd04232">
    <property type="entry name" value="CuRO_1_CueO_FtsP"/>
    <property type="match status" value="1"/>
</dbReference>
<dbReference type="Gene3D" id="2.60.40.420">
    <property type="entry name" value="Cupredoxins - blue copper proteins"/>
    <property type="match status" value="3"/>
</dbReference>
<comment type="caution">
    <text evidence="7">The sequence shown here is derived from an EMBL/GenBank/DDBJ whole genome shotgun (WGS) entry which is preliminary data.</text>
</comment>
<keyword evidence="3" id="KW-0560">Oxidoreductase</keyword>